<sequence length="127" mass="13938">MRAKRALGLQDAWALYARYPIERNEDDGTTNEILSTPACATCVATKFELTRAAIAFREVKAVVDPDGAADMVRSFAEVNRSAGTSAPLVPVSDENGDVLDHWAGRVKGVIRTGDCDRRPRLQRCRCD</sequence>
<name>A0ABR5IDA5_9ACTN</name>
<dbReference type="Gene3D" id="3.40.30.10">
    <property type="entry name" value="Glutaredoxin"/>
    <property type="match status" value="1"/>
</dbReference>
<accession>A0ABR5IDA5</accession>
<gene>
    <name evidence="1" type="ORF">ABW18_11185</name>
</gene>
<evidence type="ECO:0000313" key="1">
    <source>
        <dbReference type="EMBL" id="KNA91697.1"/>
    </source>
</evidence>
<organism evidence="1 2">
    <name type="scientific">Gordonia jacobaea</name>
    <dbReference type="NCBI Taxonomy" id="122202"/>
    <lineage>
        <taxon>Bacteria</taxon>
        <taxon>Bacillati</taxon>
        <taxon>Actinomycetota</taxon>
        <taxon>Actinomycetes</taxon>
        <taxon>Mycobacteriales</taxon>
        <taxon>Gordoniaceae</taxon>
        <taxon>Gordonia</taxon>
    </lineage>
</organism>
<proteinExistence type="predicted"/>
<evidence type="ECO:0000313" key="2">
    <source>
        <dbReference type="Proteomes" id="UP000037247"/>
    </source>
</evidence>
<keyword evidence="2" id="KW-1185">Reference proteome</keyword>
<comment type="caution">
    <text evidence="1">The sequence shown here is derived from an EMBL/GenBank/DDBJ whole genome shotgun (WGS) entry which is preliminary data.</text>
</comment>
<protein>
    <submittedName>
        <fullName evidence="1">Uncharacterized protein</fullName>
    </submittedName>
</protein>
<dbReference type="EMBL" id="LDTZ01000016">
    <property type="protein sequence ID" value="KNA91697.1"/>
    <property type="molecule type" value="Genomic_DNA"/>
</dbReference>
<reference evidence="1 2" key="1">
    <citation type="submission" date="2015-05" db="EMBL/GenBank/DDBJ databases">
        <title>Draft genome sequence of the bacterium Gordonia jacobaea a new member of the Gordonia genus.</title>
        <authorList>
            <person name="Jimenez-Galisteo G."/>
            <person name="Dominguez A."/>
            <person name="Munoz E."/>
            <person name="Vinas M."/>
        </authorList>
    </citation>
    <scope>NUCLEOTIDE SEQUENCE [LARGE SCALE GENOMIC DNA]</scope>
    <source>
        <strain evidence="2">mv1</strain>
    </source>
</reference>
<dbReference type="Proteomes" id="UP000037247">
    <property type="component" value="Unassembled WGS sequence"/>
</dbReference>